<gene>
    <name evidence="1" type="ordered locus">Caka_0309</name>
</gene>
<dbReference type="KEGG" id="caa:Caka_0309"/>
<protein>
    <submittedName>
        <fullName evidence="1">Uncharacterized protein</fullName>
    </submittedName>
</protein>
<reference evidence="1 2" key="1">
    <citation type="journal article" date="2010" name="Stand. Genomic Sci.">
        <title>Complete genome sequence of Coraliomargarita akajimensis type strain (04OKA010-24).</title>
        <authorList>
            <person name="Mavromatis K."/>
            <person name="Abt B."/>
            <person name="Brambilla E."/>
            <person name="Lapidus A."/>
            <person name="Copeland A."/>
            <person name="Deshpande S."/>
            <person name="Nolan M."/>
            <person name="Lucas S."/>
            <person name="Tice H."/>
            <person name="Cheng J.F."/>
            <person name="Han C."/>
            <person name="Detter J.C."/>
            <person name="Woyke T."/>
            <person name="Goodwin L."/>
            <person name="Pitluck S."/>
            <person name="Held B."/>
            <person name="Brettin T."/>
            <person name="Tapia R."/>
            <person name="Ivanova N."/>
            <person name="Mikhailova N."/>
            <person name="Pati A."/>
            <person name="Liolios K."/>
            <person name="Chen A."/>
            <person name="Palaniappan K."/>
            <person name="Land M."/>
            <person name="Hauser L."/>
            <person name="Chang Y.J."/>
            <person name="Jeffries C.D."/>
            <person name="Rohde M."/>
            <person name="Goker M."/>
            <person name="Bristow J."/>
            <person name="Eisen J.A."/>
            <person name="Markowitz V."/>
            <person name="Hugenholtz P."/>
            <person name="Klenk H.P."/>
            <person name="Kyrpides N.C."/>
        </authorList>
    </citation>
    <scope>NUCLEOTIDE SEQUENCE [LARGE SCALE GENOMIC DNA]</scope>
    <source>
        <strain evidence="2">DSM 45221 / IAM 15411 / JCM 23193 / KCTC 12865</strain>
    </source>
</reference>
<organism evidence="1 2">
    <name type="scientific">Coraliomargarita akajimensis (strain DSM 45221 / IAM 15411 / JCM 23193 / KCTC 12865 / 04OKA010-24)</name>
    <dbReference type="NCBI Taxonomy" id="583355"/>
    <lineage>
        <taxon>Bacteria</taxon>
        <taxon>Pseudomonadati</taxon>
        <taxon>Verrucomicrobiota</taxon>
        <taxon>Opitutia</taxon>
        <taxon>Puniceicoccales</taxon>
        <taxon>Coraliomargaritaceae</taxon>
        <taxon>Coraliomargarita</taxon>
    </lineage>
</organism>
<evidence type="ECO:0000313" key="1">
    <source>
        <dbReference type="EMBL" id="ADE53334.1"/>
    </source>
</evidence>
<dbReference type="AlphaFoldDB" id="D5EMC8"/>
<dbReference type="STRING" id="583355.Caka_0309"/>
<keyword evidence="2" id="KW-1185">Reference proteome</keyword>
<sequence>METNPYFKKTKENAFYDEEAFGYARSQFVDIKKTFLDRLACAQVFDRERFEAMILWLEELKEFHEKNYEPMEEYYLDGFHSIQNHLEIQSKYSTDQKEECTEALSVWSKIIDEYTTTT</sequence>
<evidence type="ECO:0000313" key="2">
    <source>
        <dbReference type="Proteomes" id="UP000000925"/>
    </source>
</evidence>
<proteinExistence type="predicted"/>
<name>D5EMC8_CORAD</name>
<dbReference type="EMBL" id="CP001998">
    <property type="protein sequence ID" value="ADE53334.1"/>
    <property type="molecule type" value="Genomic_DNA"/>
</dbReference>
<dbReference type="Proteomes" id="UP000000925">
    <property type="component" value="Chromosome"/>
</dbReference>
<dbReference type="HOGENOM" id="CLU_2069124_0_0_0"/>
<dbReference type="RefSeq" id="WP_013042060.1">
    <property type="nucleotide sequence ID" value="NC_014008.1"/>
</dbReference>
<accession>D5EMC8</accession>